<keyword evidence="1" id="KW-0472">Membrane</keyword>
<protein>
    <recommendedName>
        <fullName evidence="4">Integral membrane protein</fullName>
    </recommendedName>
</protein>
<dbReference type="AlphaFoldDB" id="M3UX25"/>
<dbReference type="OrthoDB" id="9809977at2"/>
<evidence type="ECO:0000256" key="1">
    <source>
        <dbReference type="SAM" id="Phobius"/>
    </source>
</evidence>
<feature type="transmembrane region" description="Helical" evidence="1">
    <location>
        <begin position="41"/>
        <end position="65"/>
    </location>
</feature>
<dbReference type="InterPro" id="IPR049713">
    <property type="entry name" value="Pr6Pr-like"/>
</dbReference>
<dbReference type="NCBIfam" id="NF038065">
    <property type="entry name" value="Pr6Pr"/>
    <property type="match status" value="1"/>
</dbReference>
<evidence type="ECO:0008006" key="4">
    <source>
        <dbReference type="Google" id="ProtNLM"/>
    </source>
</evidence>
<comment type="caution">
    <text evidence="2">The sequence shown here is derived from an EMBL/GenBank/DDBJ whole genome shotgun (WGS) entry which is preliminary data.</text>
</comment>
<keyword evidence="3" id="KW-1185">Reference proteome</keyword>
<feature type="transmembrane region" description="Helical" evidence="1">
    <location>
        <begin position="108"/>
        <end position="127"/>
    </location>
</feature>
<sequence>MTGDSLVVRALRLAAGILGGVALIVLPILSWDNPGFGLGNYFSYFTVLSNVLAVGTLVTCAVAPAPESRCFTWIRGLATTCMVITGVVYAALLSGIDVQLNVMWINRVMHLVLPIVLALDWLLVPGAPGRRSRWAQWLIAPLIYGVYTLVRGPIIDWYPYPFIDPREHGYAVMSAILVGVFAAMALFAFLVDRAGDRSAKRTTAQAL</sequence>
<dbReference type="RefSeq" id="WP_008379137.1">
    <property type="nucleotide sequence ID" value="NZ_BAOP01000015.1"/>
</dbReference>
<evidence type="ECO:0000313" key="3">
    <source>
        <dbReference type="Proteomes" id="UP000035009"/>
    </source>
</evidence>
<gene>
    <name evidence="2" type="ORF">GM1_015_01080</name>
</gene>
<keyword evidence="1" id="KW-0812">Transmembrane</keyword>
<feature type="transmembrane region" description="Helical" evidence="1">
    <location>
        <begin position="12"/>
        <end position="29"/>
    </location>
</feature>
<reference evidence="2 3" key="1">
    <citation type="submission" date="2013-02" db="EMBL/GenBank/DDBJ databases">
        <title>Whole genome shotgun sequence of Gordonia malaquae NBRC 108250.</title>
        <authorList>
            <person name="Yoshida I."/>
            <person name="Hosoyama A."/>
            <person name="Tsuchikane K."/>
            <person name="Ando Y."/>
            <person name="Baba S."/>
            <person name="Ohji S."/>
            <person name="Hamada M."/>
            <person name="Tamura T."/>
            <person name="Yamazoe A."/>
            <person name="Yamazaki S."/>
            <person name="Fujita N."/>
        </authorList>
    </citation>
    <scope>NUCLEOTIDE SEQUENCE [LARGE SCALE GENOMIC DNA]</scope>
    <source>
        <strain evidence="2 3">NBRC 108250</strain>
    </source>
</reference>
<dbReference type="eggNOG" id="COG2141">
    <property type="taxonomic scope" value="Bacteria"/>
</dbReference>
<keyword evidence="1" id="KW-1133">Transmembrane helix</keyword>
<proteinExistence type="predicted"/>
<feature type="transmembrane region" description="Helical" evidence="1">
    <location>
        <begin position="134"/>
        <end position="150"/>
    </location>
</feature>
<evidence type="ECO:0000313" key="2">
    <source>
        <dbReference type="EMBL" id="GAC80232.1"/>
    </source>
</evidence>
<dbReference type="STRING" id="410332.SAMN04488550_1004"/>
<name>M3UX25_GORML</name>
<feature type="transmembrane region" description="Helical" evidence="1">
    <location>
        <begin position="77"/>
        <end position="96"/>
    </location>
</feature>
<feature type="transmembrane region" description="Helical" evidence="1">
    <location>
        <begin position="170"/>
        <end position="191"/>
    </location>
</feature>
<dbReference type="EMBL" id="BAOP01000015">
    <property type="protein sequence ID" value="GAC80232.1"/>
    <property type="molecule type" value="Genomic_DNA"/>
</dbReference>
<organism evidence="2 3">
    <name type="scientific">Gordonia malaquae NBRC 108250</name>
    <dbReference type="NCBI Taxonomy" id="1223542"/>
    <lineage>
        <taxon>Bacteria</taxon>
        <taxon>Bacillati</taxon>
        <taxon>Actinomycetota</taxon>
        <taxon>Actinomycetes</taxon>
        <taxon>Mycobacteriales</taxon>
        <taxon>Gordoniaceae</taxon>
        <taxon>Gordonia</taxon>
    </lineage>
</organism>
<accession>M3UX25</accession>
<dbReference type="Proteomes" id="UP000035009">
    <property type="component" value="Unassembled WGS sequence"/>
</dbReference>